<dbReference type="GO" id="GO:0005634">
    <property type="term" value="C:nucleus"/>
    <property type="evidence" value="ECO:0007669"/>
    <property type="project" value="UniProtKB-SubCell"/>
</dbReference>
<evidence type="ECO:0000256" key="1">
    <source>
        <dbReference type="ARBA" id="ARBA00004123"/>
    </source>
</evidence>
<keyword evidence="3" id="KW-1185">Reference proteome</keyword>
<dbReference type="AlphaFoldDB" id="E2C185"/>
<dbReference type="EMBL" id="GL451891">
    <property type="protein sequence ID" value="EFN78306.1"/>
    <property type="molecule type" value="Genomic_DNA"/>
</dbReference>
<proteinExistence type="predicted"/>
<protein>
    <submittedName>
        <fullName evidence="2">Uncharacterized protein</fullName>
    </submittedName>
</protein>
<dbReference type="Proteomes" id="UP000008237">
    <property type="component" value="Unassembled WGS sequence"/>
</dbReference>
<sequence length="92" mass="10379">MSTACASRYEAVFLCSHLKGPKMSYAIAAKYVRKSKSFVAKWVQQYKKIKSVDDLPERGSIGKVTPNMEKKIVNLFKRNPTLTLRQGAAKLK</sequence>
<dbReference type="InParanoid" id="E2C185"/>
<reference evidence="2 3" key="1">
    <citation type="journal article" date="2010" name="Science">
        <title>Genomic comparison of the ants Camponotus floridanus and Harpegnathos saltator.</title>
        <authorList>
            <person name="Bonasio R."/>
            <person name="Zhang G."/>
            <person name="Ye C."/>
            <person name="Mutti N.S."/>
            <person name="Fang X."/>
            <person name="Qin N."/>
            <person name="Donahue G."/>
            <person name="Yang P."/>
            <person name="Li Q."/>
            <person name="Li C."/>
            <person name="Zhang P."/>
            <person name="Huang Z."/>
            <person name="Berger S.L."/>
            <person name="Reinberg D."/>
            <person name="Wang J."/>
            <person name="Liebig J."/>
        </authorList>
    </citation>
    <scope>NUCLEOTIDE SEQUENCE [LARGE SCALE GENOMIC DNA]</scope>
    <source>
        <strain evidence="2 3">R22 G/1</strain>
    </source>
</reference>
<accession>E2C185</accession>
<gene>
    <name evidence="2" type="ORF">EAI_04996</name>
</gene>
<dbReference type="InterPro" id="IPR009057">
    <property type="entry name" value="Homeodomain-like_sf"/>
</dbReference>
<evidence type="ECO:0000313" key="3">
    <source>
        <dbReference type="Proteomes" id="UP000008237"/>
    </source>
</evidence>
<dbReference type="OrthoDB" id="7553592at2759"/>
<name>E2C185_HARSA</name>
<organism evidence="3">
    <name type="scientific">Harpegnathos saltator</name>
    <name type="common">Jerdon's jumping ant</name>
    <dbReference type="NCBI Taxonomy" id="610380"/>
    <lineage>
        <taxon>Eukaryota</taxon>
        <taxon>Metazoa</taxon>
        <taxon>Ecdysozoa</taxon>
        <taxon>Arthropoda</taxon>
        <taxon>Hexapoda</taxon>
        <taxon>Insecta</taxon>
        <taxon>Pterygota</taxon>
        <taxon>Neoptera</taxon>
        <taxon>Endopterygota</taxon>
        <taxon>Hymenoptera</taxon>
        <taxon>Apocrita</taxon>
        <taxon>Aculeata</taxon>
        <taxon>Formicoidea</taxon>
        <taxon>Formicidae</taxon>
        <taxon>Ponerinae</taxon>
        <taxon>Ponerini</taxon>
        <taxon>Harpegnathos</taxon>
    </lineage>
</organism>
<evidence type="ECO:0000313" key="2">
    <source>
        <dbReference type="EMBL" id="EFN78306.1"/>
    </source>
</evidence>
<comment type="subcellular location">
    <subcellularLocation>
        <location evidence="1">Nucleus</location>
    </subcellularLocation>
</comment>
<dbReference type="SUPFAM" id="SSF46689">
    <property type="entry name" value="Homeodomain-like"/>
    <property type="match status" value="1"/>
</dbReference>